<dbReference type="AlphaFoldDB" id="U4QNA4"/>
<protein>
    <submittedName>
        <fullName evidence="1">Uncharacterized protein</fullName>
    </submittedName>
</protein>
<dbReference type="Proteomes" id="UP000017243">
    <property type="component" value="Unassembled WGS sequence"/>
</dbReference>
<accession>U4QNA4</accession>
<comment type="caution">
    <text evidence="1">The sequence shown here is derived from an EMBL/GenBank/DDBJ whole genome shotgun (WGS) entry which is preliminary data.</text>
</comment>
<organism evidence="1 2">
    <name type="scientific">Lactobacillus helveticus CIRM-BIA 953</name>
    <dbReference type="NCBI Taxonomy" id="1226335"/>
    <lineage>
        <taxon>Bacteria</taxon>
        <taxon>Bacillati</taxon>
        <taxon>Bacillota</taxon>
        <taxon>Bacilli</taxon>
        <taxon>Lactobacillales</taxon>
        <taxon>Lactobacillaceae</taxon>
        <taxon>Lactobacillus</taxon>
    </lineage>
</organism>
<name>U4QNA4_LACHE</name>
<evidence type="ECO:0000313" key="2">
    <source>
        <dbReference type="Proteomes" id="UP000017243"/>
    </source>
</evidence>
<reference evidence="1 2" key="1">
    <citation type="submission" date="2013-09" db="EMBL/GenBank/DDBJ databases">
        <title>Draft Genome Sequence of five Lactobacillus helveticus strains CIRM-BIA 101T, 103, 104, 951 and 953 isolated from milk product.</title>
        <authorList>
            <person name="Valence F."/>
            <person name="Chuat V."/>
            <person name="Ma L."/>
            <person name="Creno S."/>
            <person name="Falentin H."/>
            <person name="Lortal S."/>
            <person name="Bizet C."/>
            <person name="Clermont D."/>
            <person name="Loux V."/>
            <person name="Bouchier C."/>
            <person name="Cousin S."/>
        </authorList>
    </citation>
    <scope>NUCLEOTIDE SEQUENCE [LARGE SCALE GENOMIC DNA]</scope>
    <source>
        <strain evidence="1 2">CIRM-BIA 953</strain>
    </source>
</reference>
<gene>
    <name evidence="1" type="ORF">LHCIRMBIA953_02687</name>
</gene>
<proteinExistence type="predicted"/>
<dbReference type="EMBL" id="CBUH010000197">
    <property type="protein sequence ID" value="CDI43804.1"/>
    <property type="molecule type" value="Genomic_DNA"/>
</dbReference>
<evidence type="ECO:0000313" key="1">
    <source>
        <dbReference type="EMBL" id="CDI43804.1"/>
    </source>
</evidence>
<sequence>MQYKKEKSLTKIDLVQHGFLTGLIQTQIRRA</sequence>